<dbReference type="InterPro" id="IPR038765">
    <property type="entry name" value="Papain-like_cys_pep_sf"/>
</dbReference>
<dbReference type="PANTHER" id="PTHR46143">
    <property type="entry name" value="CALPAIN-7"/>
    <property type="match status" value="1"/>
</dbReference>
<dbReference type="InParanoid" id="I6NE54"/>
<name>I6NE54_ERECY</name>
<evidence type="ECO:0000256" key="2">
    <source>
        <dbReference type="ARBA" id="ARBA00022670"/>
    </source>
</evidence>
<protein>
    <recommendedName>
        <fullName evidence="5">Cysteine protease RIM13</fullName>
    </recommendedName>
</protein>
<dbReference type="EMBL" id="CP002501">
    <property type="protein sequence ID" value="AET40346.1"/>
    <property type="molecule type" value="Genomic_DNA"/>
</dbReference>
<dbReference type="RefSeq" id="XP_003647163.1">
    <property type="nucleotide sequence ID" value="XM_003647115.1"/>
</dbReference>
<dbReference type="Gene3D" id="2.60.120.380">
    <property type="match status" value="1"/>
</dbReference>
<dbReference type="OrthoDB" id="167576at2759"/>
<keyword evidence="7" id="KW-1185">Reference proteome</keyword>
<keyword evidence="2" id="KW-0645">Protease</keyword>
<organism evidence="6 7">
    <name type="scientific">Eremothecium cymbalariae (strain CBS 270.75 / DBVPG 7215 / KCTC 17166 / NRRL Y-17582)</name>
    <name type="common">Yeast</name>
    <dbReference type="NCBI Taxonomy" id="931890"/>
    <lineage>
        <taxon>Eukaryota</taxon>
        <taxon>Fungi</taxon>
        <taxon>Dikarya</taxon>
        <taxon>Ascomycota</taxon>
        <taxon>Saccharomycotina</taxon>
        <taxon>Saccharomycetes</taxon>
        <taxon>Saccharomycetales</taxon>
        <taxon>Saccharomycetaceae</taxon>
        <taxon>Eremothecium</taxon>
    </lineage>
</organism>
<evidence type="ECO:0000256" key="3">
    <source>
        <dbReference type="ARBA" id="ARBA00022801"/>
    </source>
</evidence>
<dbReference type="SUPFAM" id="SSF54001">
    <property type="entry name" value="Cysteine proteinases"/>
    <property type="match status" value="1"/>
</dbReference>
<reference evidence="6 7" key="1">
    <citation type="journal article" date="2011" name="G3 (Bethesda)">
        <title>Genome evolution in the Eremothecium clade of the Saccharomyces complex revealed by comparative genomics.</title>
        <authorList>
            <person name="Wendland J."/>
            <person name="Walther A."/>
        </authorList>
    </citation>
    <scope>NUCLEOTIDE SEQUENCE [LARGE SCALE GENOMIC DNA]</scope>
    <source>
        <strain evidence="7">CBS 270.75 / DBVPG 7215 / KCTC 17166 / NRRL Y-17582</strain>
    </source>
</reference>
<proteinExistence type="inferred from homology"/>
<dbReference type="eggNOG" id="KOG0045">
    <property type="taxonomic scope" value="Eukaryota"/>
</dbReference>
<dbReference type="PANTHER" id="PTHR46143:SF1">
    <property type="entry name" value="CALPAIN-7"/>
    <property type="match status" value="1"/>
</dbReference>
<keyword evidence="3" id="KW-0378">Hydrolase</keyword>
<gene>
    <name evidence="6" type="ordered locus">Ecym_5610</name>
</gene>
<dbReference type="SUPFAM" id="SSF49758">
    <property type="entry name" value="Calpain large subunit, middle domain (domain III)"/>
    <property type="match status" value="1"/>
</dbReference>
<dbReference type="GeneID" id="11470909"/>
<dbReference type="HOGENOM" id="CLU_395483_0_0_1"/>
<keyword evidence="4" id="KW-0788">Thiol protease</keyword>
<dbReference type="GO" id="GO:0004197">
    <property type="term" value="F:cysteine-type endopeptidase activity"/>
    <property type="evidence" value="ECO:0007669"/>
    <property type="project" value="TreeGrafter"/>
</dbReference>
<dbReference type="Proteomes" id="UP000006790">
    <property type="component" value="Chromosome 5"/>
</dbReference>
<evidence type="ECO:0000256" key="4">
    <source>
        <dbReference type="ARBA" id="ARBA00022807"/>
    </source>
</evidence>
<comment type="similarity">
    <text evidence="1">Belongs to the peptidase C2 family. PalB/RIM13 subfamily.</text>
</comment>
<dbReference type="KEGG" id="erc:Ecym_5610"/>
<accession>I6NE54</accession>
<evidence type="ECO:0000256" key="1">
    <source>
        <dbReference type="ARBA" id="ARBA00010193"/>
    </source>
</evidence>
<dbReference type="OMA" id="GWLPQII"/>
<dbReference type="InterPro" id="IPR051297">
    <property type="entry name" value="PalB/RIM13"/>
</dbReference>
<evidence type="ECO:0000313" key="6">
    <source>
        <dbReference type="EMBL" id="AET40346.1"/>
    </source>
</evidence>
<dbReference type="InterPro" id="IPR036213">
    <property type="entry name" value="Calpain_III_sf"/>
</dbReference>
<evidence type="ECO:0000313" key="7">
    <source>
        <dbReference type="Proteomes" id="UP000006790"/>
    </source>
</evidence>
<evidence type="ECO:0000256" key="5">
    <source>
        <dbReference type="ARBA" id="ARBA00042255"/>
    </source>
</evidence>
<dbReference type="GO" id="GO:0006508">
    <property type="term" value="P:proteolysis"/>
    <property type="evidence" value="ECO:0007669"/>
    <property type="project" value="UniProtKB-KW"/>
</dbReference>
<dbReference type="FunCoup" id="I6NE54">
    <property type="interactions" value="31"/>
</dbReference>
<dbReference type="AlphaFoldDB" id="I6NE54"/>
<dbReference type="STRING" id="931890.I6NE54"/>
<sequence>MRCETIQGTKELDLWGELRDLYWSFYIENKLDQVKFETFVRNVKENGDDDLIRALVAFDNKRKKCEFNDRFEWLTLKVNGRKYPPIDVQDAGLLCWNDPAEFKYTPAQLSSYGFLAAPVDDDVDVVRQHPMIENCSMVCSLINAKRVCGYASMVRCSCNVQQVNLYFNGAKRLISIPYAQVRQDSTKKQLSVISSDFRDKLIEQAYFEVMQNFNYDSQGSNTAIDTYRLIGWMPLVVELDEVDFEYVRNYYEGGAVISLGTHSHCNASNTVLRKNHDYVVTSIHEMNFSICDPLISEKPIVLSWDAVQSMFHLIYINWDPRNFYKIYKKLHFRYNCDTHGRFNSWLNKPAFDISNQSKTDQKVYIVFENHVSNEKNVSSVVAVVSTLKLITECERGNNIGFQWLEFTIPAQCSRIVFYHSETTLNCTLHMFHNSEATKVSKWNPEMSENLAIIEDSWTPESSPGSIGFSPTYFKNPAFQFDVKCTESDHLYVNINVSWNSKNHVILEVYHADDYRYQKPIINEPRYSLPPSCCNEVLIDTNTKYVVICQTSEKSIHANMQLAIKAQNKNAIVSLKRTTLKYGGLRFHNKKELFPIGNHLKVPIIVSRPTSLHVTVYSTTGPLKIQCNVSVDESQELLVQDEGFISLDNRPYILPKFRAKPSTLMLHIYMENSHGNKALTVEIGSDFRISL</sequence>